<dbReference type="InterPro" id="IPR041492">
    <property type="entry name" value="HAD_2"/>
</dbReference>
<dbReference type="PANTHER" id="PTHR43434">
    <property type="entry name" value="PHOSPHOGLYCOLATE PHOSPHATASE"/>
    <property type="match status" value="1"/>
</dbReference>
<dbReference type="GO" id="GO:0008967">
    <property type="term" value="F:phosphoglycolate phosphatase activity"/>
    <property type="evidence" value="ECO:0007669"/>
    <property type="project" value="TreeGrafter"/>
</dbReference>
<dbReference type="InterPro" id="IPR023214">
    <property type="entry name" value="HAD_sf"/>
</dbReference>
<dbReference type="EMBL" id="JAEAGR010000009">
    <property type="protein sequence ID" value="MBH1941153.1"/>
    <property type="molecule type" value="Genomic_DNA"/>
</dbReference>
<keyword evidence="1" id="KW-0378">Hydrolase</keyword>
<evidence type="ECO:0000313" key="2">
    <source>
        <dbReference type="Proteomes" id="UP000623269"/>
    </source>
</evidence>
<dbReference type="Proteomes" id="UP000623269">
    <property type="component" value="Unassembled WGS sequence"/>
</dbReference>
<gene>
    <name evidence="1" type="ORF">I5677_09645</name>
</gene>
<dbReference type="SFLD" id="SFLDS00003">
    <property type="entry name" value="Haloacid_Dehalogenase"/>
    <property type="match status" value="1"/>
</dbReference>
<dbReference type="PANTHER" id="PTHR43434:SF1">
    <property type="entry name" value="PHOSPHOGLYCOLATE PHOSPHATASE"/>
    <property type="match status" value="1"/>
</dbReference>
<dbReference type="InterPro" id="IPR050155">
    <property type="entry name" value="HAD-like_hydrolase_sf"/>
</dbReference>
<dbReference type="SFLD" id="SFLDG01129">
    <property type="entry name" value="C1.5:_HAD__Beta-PGM__Phosphata"/>
    <property type="match status" value="1"/>
</dbReference>
<sequence length="219" mass="25891">MISLHKVKTIFFDYDGTLHDSIHIYAPAFRKAYAFLTEKGLAAPRSWTDKEISYWLGFNPQDMWKNFMPSLDETWRIKCSQIISDEMISLIEQGKPILYDGASEMLEYLKSKNYILIFISNCKNYYKNCHNRLFKLDQYFHKLITSEDYNFIPKYDIIKMVKHNYPEEMVIIGDRKQDIEAGTKNNIYTIGCSYGFTQTDELEDADIMIDNILDLKKYL</sequence>
<dbReference type="Gene3D" id="1.10.150.240">
    <property type="entry name" value="Putative phosphatase, domain 2"/>
    <property type="match status" value="1"/>
</dbReference>
<comment type="caution">
    <text evidence="1">The sequence shown here is derived from an EMBL/GenBank/DDBJ whole genome shotgun (WGS) entry which is preliminary data.</text>
</comment>
<dbReference type="SUPFAM" id="SSF56784">
    <property type="entry name" value="HAD-like"/>
    <property type="match status" value="1"/>
</dbReference>
<organism evidence="1 2">
    <name type="scientific">Mobilitalea sibirica</name>
    <dbReference type="NCBI Taxonomy" id="1462919"/>
    <lineage>
        <taxon>Bacteria</taxon>
        <taxon>Bacillati</taxon>
        <taxon>Bacillota</taxon>
        <taxon>Clostridia</taxon>
        <taxon>Lachnospirales</taxon>
        <taxon>Lachnospiraceae</taxon>
        <taxon>Mobilitalea</taxon>
    </lineage>
</organism>
<dbReference type="Gene3D" id="3.40.50.1000">
    <property type="entry name" value="HAD superfamily/HAD-like"/>
    <property type="match status" value="1"/>
</dbReference>
<protein>
    <submittedName>
        <fullName evidence="1">HAD hydrolase-like protein</fullName>
    </submittedName>
</protein>
<dbReference type="InterPro" id="IPR036412">
    <property type="entry name" value="HAD-like_sf"/>
</dbReference>
<dbReference type="GO" id="GO:0006281">
    <property type="term" value="P:DNA repair"/>
    <property type="evidence" value="ECO:0007669"/>
    <property type="project" value="TreeGrafter"/>
</dbReference>
<keyword evidence="2" id="KW-1185">Reference proteome</keyword>
<evidence type="ECO:0000313" key="1">
    <source>
        <dbReference type="EMBL" id="MBH1941153.1"/>
    </source>
</evidence>
<proteinExistence type="predicted"/>
<dbReference type="InterPro" id="IPR023198">
    <property type="entry name" value="PGP-like_dom2"/>
</dbReference>
<dbReference type="AlphaFoldDB" id="A0A8J7L2Q4"/>
<name>A0A8J7L2Q4_9FIRM</name>
<reference evidence="1" key="1">
    <citation type="submission" date="2020-12" db="EMBL/GenBank/DDBJ databases">
        <title>M. sibirica DSM 26468T genome.</title>
        <authorList>
            <person name="Thieme N."/>
            <person name="Rettenmaier R."/>
            <person name="Zverlov V."/>
            <person name="Liebl W."/>
        </authorList>
    </citation>
    <scope>NUCLEOTIDE SEQUENCE</scope>
    <source>
        <strain evidence="1">DSM 26468</strain>
    </source>
</reference>
<dbReference type="Pfam" id="PF13419">
    <property type="entry name" value="HAD_2"/>
    <property type="match status" value="1"/>
</dbReference>
<accession>A0A8J7L2Q4</accession>